<evidence type="ECO:0000313" key="4">
    <source>
        <dbReference type="EMBL" id="VAW40533.1"/>
    </source>
</evidence>
<dbReference type="Pfam" id="PF14312">
    <property type="entry name" value="FG-GAP_2"/>
    <property type="match status" value="6"/>
</dbReference>
<gene>
    <name evidence="4" type="ORF">MNBD_GAMMA01-2010</name>
</gene>
<organism evidence="4">
    <name type="scientific">hydrothermal vent metagenome</name>
    <dbReference type="NCBI Taxonomy" id="652676"/>
    <lineage>
        <taxon>unclassified sequences</taxon>
        <taxon>metagenomes</taxon>
        <taxon>ecological metagenomes</taxon>
    </lineage>
</organism>
<dbReference type="EMBL" id="UOEW01000274">
    <property type="protein sequence ID" value="VAW40533.1"/>
    <property type="molecule type" value="Genomic_DNA"/>
</dbReference>
<dbReference type="InterPro" id="IPR028994">
    <property type="entry name" value="Integrin_alpha_N"/>
</dbReference>
<proteinExistence type="predicted"/>
<keyword evidence="3" id="KW-0325">Glycoprotein</keyword>
<dbReference type="InterPro" id="IPR013517">
    <property type="entry name" value="FG-GAP"/>
</dbReference>
<dbReference type="PANTHER" id="PTHR36220">
    <property type="entry name" value="UNNAMED PRODUCT"/>
    <property type="match status" value="1"/>
</dbReference>
<dbReference type="SUPFAM" id="SSF69318">
    <property type="entry name" value="Integrin alpha N-terminal domain"/>
    <property type="match status" value="2"/>
</dbReference>
<dbReference type="Gene3D" id="2.130.10.130">
    <property type="entry name" value="Integrin alpha, N-terminal"/>
    <property type="match status" value="3"/>
</dbReference>
<reference evidence="4" key="1">
    <citation type="submission" date="2018-06" db="EMBL/GenBank/DDBJ databases">
        <authorList>
            <person name="Zhirakovskaya E."/>
        </authorList>
    </citation>
    <scope>NUCLEOTIDE SEQUENCE</scope>
</reference>
<evidence type="ECO:0000256" key="3">
    <source>
        <dbReference type="ARBA" id="ARBA00023180"/>
    </source>
</evidence>
<keyword evidence="2" id="KW-0677">Repeat</keyword>
<dbReference type="SMART" id="SM00191">
    <property type="entry name" value="Int_alpha"/>
    <property type="match status" value="5"/>
</dbReference>
<evidence type="ECO:0000256" key="1">
    <source>
        <dbReference type="ARBA" id="ARBA00022729"/>
    </source>
</evidence>
<feature type="non-terminal residue" evidence="4">
    <location>
        <position position="456"/>
    </location>
</feature>
<dbReference type="InterPro" id="IPR013519">
    <property type="entry name" value="Int_alpha_beta-p"/>
</dbReference>
<dbReference type="PANTHER" id="PTHR36220:SF1">
    <property type="entry name" value="GAMMA TUBULIN COMPLEX COMPONENT C-TERMINAL DOMAIN-CONTAINING PROTEIN"/>
    <property type="match status" value="1"/>
</dbReference>
<name>A0A3B0VJN8_9ZZZZ</name>
<accession>A0A3B0VJN8</accession>
<sequence>MLKKANQKITALQLLLILCTYAVTVTANSQDPGLYTEQNSKNLSATEWNNIQKQLQLNKNSSNFQQPTYIKNSWTYNRVGDAFGASLAMSGNTLVVGAYGRRTSRGIVYVYTHTNGIWSHQTSLAASNSQPGDMFGWSVAISGDTLVVGAYHEDSDATGVNGDESNNSTKNSGAAYVFTRTDGTWSQQAYLKASNTDINDPDDEIDDIEDKFGWSVSIAGNYIAVGAPNEASNAAGINGSETDNSAIGTGAVYVFKRTSNIWTQQAYIKPSNSELGDWFGFSVAMSGNLLAVGAPYEDSSALGIDGDELDNLAMSAGAAYVFTNTSDTWSQQAYIKASNTDASDQFGSALAISGNTIVVGAYLEDGGTTGVNGNEGNNYETSAASGAAYVFTKITGTWSQQAYLKSSNTDHSDHFGRAVDIVDDTVIVGAYWEDGNNTTDTDNSVSASGAAYVFSR</sequence>
<evidence type="ECO:0000256" key="2">
    <source>
        <dbReference type="ARBA" id="ARBA00022737"/>
    </source>
</evidence>
<protein>
    <submittedName>
        <fullName evidence="4">Type IV pilus biogenesis protein PilO</fullName>
    </submittedName>
</protein>
<keyword evidence="1" id="KW-0732">Signal</keyword>
<dbReference type="AlphaFoldDB" id="A0A3B0VJN8"/>